<dbReference type="Proteomes" id="UP000762676">
    <property type="component" value="Unassembled WGS sequence"/>
</dbReference>
<feature type="compositionally biased region" description="Polar residues" evidence="1">
    <location>
        <begin position="16"/>
        <end position="26"/>
    </location>
</feature>
<comment type="caution">
    <text evidence="2">The sequence shown here is derived from an EMBL/GenBank/DDBJ whole genome shotgun (WGS) entry which is preliminary data.</text>
</comment>
<name>A0AAV4GSB1_9GAST</name>
<dbReference type="EMBL" id="BMAT01005114">
    <property type="protein sequence ID" value="GFR87783.1"/>
    <property type="molecule type" value="Genomic_DNA"/>
</dbReference>
<keyword evidence="3" id="KW-1185">Reference proteome</keyword>
<proteinExistence type="predicted"/>
<evidence type="ECO:0000313" key="2">
    <source>
        <dbReference type="EMBL" id="GFR87783.1"/>
    </source>
</evidence>
<reference evidence="2 3" key="1">
    <citation type="journal article" date="2021" name="Elife">
        <title>Chloroplast acquisition without the gene transfer in kleptoplastic sea slugs, Plakobranchus ocellatus.</title>
        <authorList>
            <person name="Maeda T."/>
            <person name="Takahashi S."/>
            <person name="Yoshida T."/>
            <person name="Shimamura S."/>
            <person name="Takaki Y."/>
            <person name="Nagai Y."/>
            <person name="Toyoda A."/>
            <person name="Suzuki Y."/>
            <person name="Arimoto A."/>
            <person name="Ishii H."/>
            <person name="Satoh N."/>
            <person name="Nishiyama T."/>
            <person name="Hasebe M."/>
            <person name="Maruyama T."/>
            <person name="Minagawa J."/>
            <person name="Obokata J."/>
            <person name="Shigenobu S."/>
        </authorList>
    </citation>
    <scope>NUCLEOTIDE SEQUENCE [LARGE SCALE GENOMIC DNA]</scope>
</reference>
<feature type="region of interest" description="Disordered" evidence="1">
    <location>
        <begin position="1"/>
        <end position="26"/>
    </location>
</feature>
<gene>
    <name evidence="2" type="ORF">ElyMa_002502000</name>
</gene>
<evidence type="ECO:0000256" key="1">
    <source>
        <dbReference type="SAM" id="MobiDB-lite"/>
    </source>
</evidence>
<organism evidence="2 3">
    <name type="scientific">Elysia marginata</name>
    <dbReference type="NCBI Taxonomy" id="1093978"/>
    <lineage>
        <taxon>Eukaryota</taxon>
        <taxon>Metazoa</taxon>
        <taxon>Spiralia</taxon>
        <taxon>Lophotrochozoa</taxon>
        <taxon>Mollusca</taxon>
        <taxon>Gastropoda</taxon>
        <taxon>Heterobranchia</taxon>
        <taxon>Euthyneura</taxon>
        <taxon>Panpulmonata</taxon>
        <taxon>Sacoglossa</taxon>
        <taxon>Placobranchoidea</taxon>
        <taxon>Plakobranchidae</taxon>
        <taxon>Elysia</taxon>
    </lineage>
</organism>
<sequence>MSESSTEPGQRRRTHNAGNSDGSVGNNYAERNLLAAAARHLDSGHNGGTAQAQFVPFLPFTGALKPVDIADHPLLMRSNTGNRRRISRFRSSCMSFKPSRTSRKHSQESPSFLWIDSWSTRVTNANRALLSVPQVSTGIAGDLWVDGTTRHTAGNKVTAGYTHLSLMKSSIFLKIDLFLQLYNIIVYFRCSFSS</sequence>
<accession>A0AAV4GSB1</accession>
<protein>
    <submittedName>
        <fullName evidence="2">Uncharacterized protein</fullName>
    </submittedName>
</protein>
<dbReference type="AlphaFoldDB" id="A0AAV4GSB1"/>
<evidence type="ECO:0000313" key="3">
    <source>
        <dbReference type="Proteomes" id="UP000762676"/>
    </source>
</evidence>